<evidence type="ECO:0000313" key="2">
    <source>
        <dbReference type="EMBL" id="MRV75991.1"/>
    </source>
</evidence>
<dbReference type="RefSeq" id="WP_154381067.1">
    <property type="nucleotide sequence ID" value="NZ_WKJJ01000026.1"/>
</dbReference>
<sequence length="121" mass="13312">MEKRVKTPAALWLAFACTLPAQAAEPSEPSSAVKPVTALRSHWVANAMPQVAEAAQSRPTDRPLREPALASAIERAGKQGIVERSVEAYTEVLIQCQQNRSPILTVPFQRSDSQQAHCYRF</sequence>
<protein>
    <recommendedName>
        <fullName evidence="4">DUF4148 domain-containing protein</fullName>
    </recommendedName>
</protein>
<accession>A0A7X2LVY3</accession>
<feature type="signal peptide" evidence="1">
    <location>
        <begin position="1"/>
        <end position="23"/>
    </location>
</feature>
<evidence type="ECO:0000313" key="3">
    <source>
        <dbReference type="Proteomes" id="UP000446768"/>
    </source>
</evidence>
<dbReference type="Proteomes" id="UP000446768">
    <property type="component" value="Unassembled WGS sequence"/>
</dbReference>
<dbReference type="EMBL" id="WKJJ01000026">
    <property type="protein sequence ID" value="MRV75991.1"/>
    <property type="molecule type" value="Genomic_DNA"/>
</dbReference>
<evidence type="ECO:0008006" key="4">
    <source>
        <dbReference type="Google" id="ProtNLM"/>
    </source>
</evidence>
<proteinExistence type="predicted"/>
<name>A0A7X2LVY3_9BURK</name>
<keyword evidence="3" id="KW-1185">Reference proteome</keyword>
<dbReference type="AlphaFoldDB" id="A0A7X2LVY3"/>
<evidence type="ECO:0000256" key="1">
    <source>
        <dbReference type="SAM" id="SignalP"/>
    </source>
</evidence>
<comment type="caution">
    <text evidence="2">The sequence shown here is derived from an EMBL/GenBank/DDBJ whole genome shotgun (WGS) entry which is preliminary data.</text>
</comment>
<feature type="chain" id="PRO_5031150566" description="DUF4148 domain-containing protein" evidence="1">
    <location>
        <begin position="24"/>
        <end position="121"/>
    </location>
</feature>
<organism evidence="2 3">
    <name type="scientific">Pseudoduganella rivuli</name>
    <dbReference type="NCBI Taxonomy" id="2666085"/>
    <lineage>
        <taxon>Bacteria</taxon>
        <taxon>Pseudomonadati</taxon>
        <taxon>Pseudomonadota</taxon>
        <taxon>Betaproteobacteria</taxon>
        <taxon>Burkholderiales</taxon>
        <taxon>Oxalobacteraceae</taxon>
        <taxon>Telluria group</taxon>
        <taxon>Pseudoduganella</taxon>
    </lineage>
</organism>
<keyword evidence="1" id="KW-0732">Signal</keyword>
<reference evidence="2 3" key="1">
    <citation type="submission" date="2019-11" db="EMBL/GenBank/DDBJ databases">
        <title>Novel species isolated from a subtropical stream in China.</title>
        <authorList>
            <person name="Lu H."/>
        </authorList>
    </citation>
    <scope>NUCLEOTIDE SEQUENCE [LARGE SCALE GENOMIC DNA]</scope>
    <source>
        <strain evidence="2 3">FT92W</strain>
    </source>
</reference>
<gene>
    <name evidence="2" type="ORF">GJ700_30185</name>
</gene>
<dbReference type="PROSITE" id="PS51257">
    <property type="entry name" value="PROKAR_LIPOPROTEIN"/>
    <property type="match status" value="1"/>
</dbReference>